<evidence type="ECO:0000256" key="5">
    <source>
        <dbReference type="ARBA" id="ARBA00022801"/>
    </source>
</evidence>
<evidence type="ECO:0000256" key="8">
    <source>
        <dbReference type="RuleBase" id="RU367053"/>
    </source>
</evidence>
<evidence type="ECO:0000256" key="7">
    <source>
        <dbReference type="ARBA" id="ARBA00047740"/>
    </source>
</evidence>
<reference evidence="11" key="1">
    <citation type="journal article" date="2020" name="Fungal Divers.">
        <title>Resolving the Mortierellaceae phylogeny through synthesis of multi-gene phylogenetics and phylogenomics.</title>
        <authorList>
            <person name="Vandepol N."/>
            <person name="Liber J."/>
            <person name="Desiro A."/>
            <person name="Na H."/>
            <person name="Kennedy M."/>
            <person name="Barry K."/>
            <person name="Grigoriev I.V."/>
            <person name="Miller A.N."/>
            <person name="O'Donnell K."/>
            <person name="Stajich J.E."/>
            <person name="Bonito G."/>
        </authorList>
    </citation>
    <scope>NUCLEOTIDE SEQUENCE</scope>
    <source>
        <strain evidence="11">NVP1</strain>
    </source>
</reference>
<dbReference type="InterPro" id="IPR033469">
    <property type="entry name" value="CYTH-like_dom_sf"/>
</dbReference>
<gene>
    <name evidence="11" type="primary">CET1</name>
    <name evidence="11" type="ORF">BG006_008175</name>
</gene>
<feature type="region of interest" description="Disordered" evidence="9">
    <location>
        <begin position="1"/>
        <end position="92"/>
    </location>
</feature>
<dbReference type="GO" id="GO:0140818">
    <property type="term" value="F:mRNA 5'-triphosphate monophosphatase activity"/>
    <property type="evidence" value="ECO:0007669"/>
    <property type="project" value="UniProtKB-EC"/>
</dbReference>
<evidence type="ECO:0000256" key="4">
    <source>
        <dbReference type="ARBA" id="ARBA00022664"/>
    </source>
</evidence>
<dbReference type="GO" id="GO:0006370">
    <property type="term" value="P:7-methylguanosine mRNA capping"/>
    <property type="evidence" value="ECO:0007669"/>
    <property type="project" value="UniProtKB-UniRule"/>
</dbReference>
<keyword evidence="12" id="KW-1185">Reference proteome</keyword>
<feature type="domain" description="mRNA triphosphatase Cet1-like" evidence="10">
    <location>
        <begin position="165"/>
        <end position="295"/>
    </location>
</feature>
<keyword evidence="6 8" id="KW-0539">Nucleus</keyword>
<organism evidence="11 12">
    <name type="scientific">Podila minutissima</name>
    <dbReference type="NCBI Taxonomy" id="64525"/>
    <lineage>
        <taxon>Eukaryota</taxon>
        <taxon>Fungi</taxon>
        <taxon>Fungi incertae sedis</taxon>
        <taxon>Mucoromycota</taxon>
        <taxon>Mortierellomycotina</taxon>
        <taxon>Mortierellomycetes</taxon>
        <taxon>Mortierellales</taxon>
        <taxon>Mortierellaceae</taxon>
        <taxon>Podila</taxon>
    </lineage>
</organism>
<keyword evidence="8" id="KW-0506">mRNA capping</keyword>
<protein>
    <recommendedName>
        <fullName evidence="8">mRNA-capping enzyme subunit beta</fullName>
        <ecNumber evidence="8">3.6.1.74</ecNumber>
    </recommendedName>
    <alternativeName>
        <fullName evidence="8">mRNA 5'-phosphatase</fullName>
    </alternativeName>
    <alternativeName>
        <fullName evidence="8">mRNA 5'-triphosphate monophosphatase</fullName>
    </alternativeName>
</protein>
<dbReference type="PANTHER" id="PTHR28118:SF1">
    <property type="entry name" value="POLYNUCLEOTIDE 5'-TRIPHOSPHATASE CTL1-RELATED"/>
    <property type="match status" value="1"/>
</dbReference>
<sequence length="363" mass="41535">MSDADSSRKRPLEENNDPKADQDSTINDKEPSAKKARPEEISVTQSGSQPGGANPPQPSSFSQAAPQLQQPPRPQAQAQQPPVSPPRRDHAFFGTDVMDDVVRAVGEFLFQHCHHPNVEIEAKLGILTDNNTGRRIELPVMSETVILPQRPAWYRFVSDMTIGYQIQYKHTKEIDQFYTGPQGKTRVTKDQSTNAVIPNGIVKKDRIADLDVFSPRSPFDFRVSVNVEVPVPAPTGNPQFERHKDRISYRHHNFKIDLTQVKTANSPNNNNQRPNYSQMARPAQQPDVTHELEIEFVHPEELVRERTIRLSGQGRPDRFWEIVGYFINNVRGLATTKYIPQAQRQQQHQQQQQQHQQQQQQRR</sequence>
<dbReference type="Gene3D" id="3.20.100.10">
    <property type="entry name" value="mRNA triphosphatase Cet1-like"/>
    <property type="match status" value="2"/>
</dbReference>
<evidence type="ECO:0000256" key="1">
    <source>
        <dbReference type="ARBA" id="ARBA00001946"/>
    </source>
</evidence>
<dbReference type="EC" id="3.6.1.74" evidence="8"/>
<dbReference type="InterPro" id="IPR004206">
    <property type="entry name" value="mRNA_triPase_Cet1"/>
</dbReference>
<evidence type="ECO:0000256" key="3">
    <source>
        <dbReference type="ARBA" id="ARBA00006345"/>
    </source>
</evidence>
<dbReference type="InterPro" id="IPR037009">
    <property type="entry name" value="mRNA_triPase_Cet1_sf"/>
</dbReference>
<feature type="compositionally biased region" description="Low complexity" evidence="9">
    <location>
        <begin position="265"/>
        <end position="278"/>
    </location>
</feature>
<evidence type="ECO:0000313" key="12">
    <source>
        <dbReference type="Proteomes" id="UP000696485"/>
    </source>
</evidence>
<evidence type="ECO:0000256" key="9">
    <source>
        <dbReference type="SAM" id="MobiDB-lite"/>
    </source>
</evidence>
<evidence type="ECO:0000313" key="11">
    <source>
        <dbReference type="EMBL" id="KAF9328692.1"/>
    </source>
</evidence>
<name>A0A9P5SG44_9FUNG</name>
<comment type="cofactor">
    <cofactor evidence="1 8">
        <name>Mg(2+)</name>
        <dbReference type="ChEBI" id="CHEBI:18420"/>
    </cofactor>
</comment>
<evidence type="ECO:0000256" key="2">
    <source>
        <dbReference type="ARBA" id="ARBA00004123"/>
    </source>
</evidence>
<dbReference type="InterPro" id="IPR040343">
    <property type="entry name" value="Cet1/Ctl1"/>
</dbReference>
<dbReference type="GO" id="GO:0004651">
    <property type="term" value="F:polynucleotide 5'-phosphatase activity"/>
    <property type="evidence" value="ECO:0007669"/>
    <property type="project" value="UniProtKB-UniRule"/>
</dbReference>
<evidence type="ECO:0000256" key="6">
    <source>
        <dbReference type="ARBA" id="ARBA00023242"/>
    </source>
</evidence>
<comment type="function">
    <text evidence="8">First step of mRNA capping. Converts the 5'-triphosphate end of a nascent mRNA chain into a diphosphate end.</text>
</comment>
<dbReference type="SUPFAM" id="SSF55154">
    <property type="entry name" value="CYTH-like phosphatases"/>
    <property type="match status" value="1"/>
</dbReference>
<dbReference type="PANTHER" id="PTHR28118">
    <property type="entry name" value="POLYNUCLEOTIDE 5'-TRIPHOSPHATASE-RELATED"/>
    <property type="match status" value="1"/>
</dbReference>
<comment type="similarity">
    <text evidence="3 8">Belongs to the fungal TPase family.</text>
</comment>
<dbReference type="Pfam" id="PF02940">
    <property type="entry name" value="mRNA_triPase"/>
    <property type="match status" value="2"/>
</dbReference>
<proteinExistence type="inferred from homology"/>
<dbReference type="AlphaFoldDB" id="A0A9P5SG44"/>
<comment type="catalytic activity">
    <reaction evidence="7">
        <text>a 5'-end triphospho-ribonucleoside in mRNA + H2O = a 5'-end diphospho-ribonucleoside in mRNA + phosphate + H(+)</text>
        <dbReference type="Rhea" id="RHEA:67004"/>
        <dbReference type="Rhea" id="RHEA-COMP:17164"/>
        <dbReference type="Rhea" id="RHEA-COMP:17165"/>
        <dbReference type="ChEBI" id="CHEBI:15377"/>
        <dbReference type="ChEBI" id="CHEBI:15378"/>
        <dbReference type="ChEBI" id="CHEBI:43474"/>
        <dbReference type="ChEBI" id="CHEBI:167616"/>
        <dbReference type="ChEBI" id="CHEBI:167618"/>
        <dbReference type="EC" id="3.6.1.74"/>
    </reaction>
    <physiologicalReaction direction="left-to-right" evidence="7">
        <dbReference type="Rhea" id="RHEA:67005"/>
    </physiologicalReaction>
</comment>
<accession>A0A9P5SG44</accession>
<comment type="subcellular location">
    <subcellularLocation>
        <location evidence="2 8">Nucleus</location>
    </subcellularLocation>
</comment>
<dbReference type="Proteomes" id="UP000696485">
    <property type="component" value="Unassembled WGS sequence"/>
</dbReference>
<dbReference type="EMBL" id="JAAAUY010000541">
    <property type="protein sequence ID" value="KAF9328692.1"/>
    <property type="molecule type" value="Genomic_DNA"/>
</dbReference>
<dbReference type="GO" id="GO:0031533">
    <property type="term" value="C:mRNA capping enzyme complex"/>
    <property type="evidence" value="ECO:0007669"/>
    <property type="project" value="UniProtKB-UniRule"/>
</dbReference>
<feature type="region of interest" description="Disordered" evidence="9">
    <location>
        <begin position="341"/>
        <end position="363"/>
    </location>
</feature>
<feature type="compositionally biased region" description="Basic and acidic residues" evidence="9">
    <location>
        <begin position="1"/>
        <end position="40"/>
    </location>
</feature>
<feature type="non-terminal residue" evidence="11">
    <location>
        <position position="363"/>
    </location>
</feature>
<comment type="caution">
    <text evidence="11">The sequence shown here is derived from an EMBL/GenBank/DDBJ whole genome shotgun (WGS) entry which is preliminary data.</text>
</comment>
<dbReference type="CDD" id="cd07470">
    <property type="entry name" value="CYTH-like_mRNA_RTPase"/>
    <property type="match status" value="1"/>
</dbReference>
<feature type="region of interest" description="Disordered" evidence="9">
    <location>
        <begin position="263"/>
        <end position="282"/>
    </location>
</feature>
<comment type="subunit">
    <text evidence="8">Heterodimer. The mRNA-capping enzyme is composed of two separate chains alpha and beta, respectively a mRNA guanylyltransferase and an mRNA 5'-triphosphate monophosphatase.</text>
</comment>
<evidence type="ECO:0000259" key="10">
    <source>
        <dbReference type="Pfam" id="PF02940"/>
    </source>
</evidence>
<feature type="compositionally biased region" description="Low complexity" evidence="9">
    <location>
        <begin position="59"/>
        <end position="68"/>
    </location>
</feature>
<feature type="compositionally biased region" description="Low complexity" evidence="9">
    <location>
        <begin position="343"/>
        <end position="363"/>
    </location>
</feature>
<keyword evidence="4 8" id="KW-0507">mRNA processing</keyword>
<feature type="domain" description="mRNA triphosphatase Cet1-like" evidence="10">
    <location>
        <begin position="99"/>
        <end position="161"/>
    </location>
</feature>
<keyword evidence="5 8" id="KW-0378">Hydrolase</keyword>